<feature type="domain" description="Cadherin" evidence="13">
    <location>
        <begin position="749"/>
        <end position="847"/>
    </location>
</feature>
<dbReference type="GO" id="GO:0007156">
    <property type="term" value="P:homophilic cell adhesion via plasma membrane adhesion molecules"/>
    <property type="evidence" value="ECO:0007669"/>
    <property type="project" value="InterPro"/>
</dbReference>
<feature type="domain" description="Cadherin" evidence="13">
    <location>
        <begin position="1330"/>
        <end position="1426"/>
    </location>
</feature>
<dbReference type="CDD" id="cd11304">
    <property type="entry name" value="Cadherin_repeat"/>
    <property type="match status" value="16"/>
</dbReference>
<feature type="region of interest" description="Disordered" evidence="11">
    <location>
        <begin position="1980"/>
        <end position="2019"/>
    </location>
</feature>
<dbReference type="GO" id="GO:0007411">
    <property type="term" value="P:axon guidance"/>
    <property type="evidence" value="ECO:0007669"/>
    <property type="project" value="UniProtKB-ARBA"/>
</dbReference>
<feature type="domain" description="Cadherin" evidence="13">
    <location>
        <begin position="64"/>
        <end position="163"/>
    </location>
</feature>
<feature type="domain" description="Cadherin" evidence="13">
    <location>
        <begin position="1076"/>
        <end position="1129"/>
    </location>
</feature>
<feature type="domain" description="Cadherin" evidence="13">
    <location>
        <begin position="5"/>
        <end position="63"/>
    </location>
</feature>
<protein>
    <submittedName>
        <fullName evidence="15">Cadherin domain-containing protein</fullName>
    </submittedName>
</protein>
<dbReference type="STRING" id="1561998.A0A1I7UPC9"/>
<comment type="subcellular location">
    <subcellularLocation>
        <location evidence="1">Membrane</location>
    </subcellularLocation>
</comment>
<proteinExistence type="predicted"/>
<feature type="domain" description="Cadherin" evidence="13">
    <location>
        <begin position="1803"/>
        <end position="1906"/>
    </location>
</feature>
<dbReference type="PANTHER" id="PTHR24026:SF133">
    <property type="entry name" value="CADHERIN-RELATED FAMILY MEMBER 2"/>
    <property type="match status" value="1"/>
</dbReference>
<evidence type="ECO:0000256" key="12">
    <source>
        <dbReference type="SAM" id="Phobius"/>
    </source>
</evidence>
<feature type="domain" description="Cadherin" evidence="13">
    <location>
        <begin position="1130"/>
        <end position="1231"/>
    </location>
</feature>
<dbReference type="PROSITE" id="PS50268">
    <property type="entry name" value="CADHERIN_2"/>
    <property type="match status" value="15"/>
</dbReference>
<evidence type="ECO:0000259" key="13">
    <source>
        <dbReference type="PROSITE" id="PS50268"/>
    </source>
</evidence>
<keyword evidence="9" id="KW-1015">Disulfide bond</keyword>
<dbReference type="PANTHER" id="PTHR24026">
    <property type="entry name" value="FAT ATYPICAL CADHERIN-RELATED"/>
    <property type="match status" value="1"/>
</dbReference>
<dbReference type="InterPro" id="IPR015919">
    <property type="entry name" value="Cadherin-like_sf"/>
</dbReference>
<organism evidence="14 15">
    <name type="scientific">Caenorhabditis tropicalis</name>
    <dbReference type="NCBI Taxonomy" id="1561998"/>
    <lineage>
        <taxon>Eukaryota</taxon>
        <taxon>Metazoa</taxon>
        <taxon>Ecdysozoa</taxon>
        <taxon>Nematoda</taxon>
        <taxon>Chromadorea</taxon>
        <taxon>Rhabditida</taxon>
        <taxon>Rhabditina</taxon>
        <taxon>Rhabditomorpha</taxon>
        <taxon>Rhabditoidea</taxon>
        <taxon>Rhabditidae</taxon>
        <taxon>Peloderinae</taxon>
        <taxon>Caenorhabditis</taxon>
    </lineage>
</organism>
<feature type="domain" description="Cadherin" evidence="13">
    <location>
        <begin position="1493"/>
        <end position="1590"/>
    </location>
</feature>
<evidence type="ECO:0000313" key="14">
    <source>
        <dbReference type="Proteomes" id="UP000095282"/>
    </source>
</evidence>
<name>A0A1I7UPC9_9PELO</name>
<evidence type="ECO:0000256" key="1">
    <source>
        <dbReference type="ARBA" id="ARBA00004370"/>
    </source>
</evidence>
<keyword evidence="8 12" id="KW-0472">Membrane</keyword>
<dbReference type="FunFam" id="2.60.40.60:FF:000020">
    <property type="entry name" value="Dachsous cadherin-related 1b"/>
    <property type="match status" value="1"/>
</dbReference>
<keyword evidence="5" id="KW-0677">Repeat</keyword>
<dbReference type="Pfam" id="PF00028">
    <property type="entry name" value="Cadherin"/>
    <property type="match status" value="9"/>
</dbReference>
<dbReference type="SMART" id="SM00112">
    <property type="entry name" value="CA"/>
    <property type="match status" value="16"/>
</dbReference>
<dbReference type="WBParaSite" id="Csp11.Scaffold630.g18001.t2">
    <property type="protein sequence ID" value="Csp11.Scaffold630.g18001.t2"/>
    <property type="gene ID" value="Csp11.Scaffold630.g18001"/>
</dbReference>
<reference evidence="15" key="1">
    <citation type="submission" date="2016-11" db="UniProtKB">
        <authorList>
            <consortium name="WormBaseParasite"/>
        </authorList>
    </citation>
    <scope>IDENTIFICATION</scope>
</reference>
<dbReference type="GO" id="GO:0005509">
    <property type="term" value="F:calcium ion binding"/>
    <property type="evidence" value="ECO:0007669"/>
    <property type="project" value="UniProtKB-UniRule"/>
</dbReference>
<dbReference type="GO" id="GO:0005886">
    <property type="term" value="C:plasma membrane"/>
    <property type="evidence" value="ECO:0007669"/>
    <property type="project" value="InterPro"/>
</dbReference>
<keyword evidence="4" id="KW-0732">Signal</keyword>
<dbReference type="InterPro" id="IPR020894">
    <property type="entry name" value="Cadherin_CS"/>
</dbReference>
<feature type="domain" description="Cadherin" evidence="13">
    <location>
        <begin position="1233"/>
        <end position="1330"/>
    </location>
</feature>
<accession>A0A1I7UPC9</accession>
<feature type="domain" description="Cadherin" evidence="13">
    <location>
        <begin position="262"/>
        <end position="366"/>
    </location>
</feature>
<feature type="transmembrane region" description="Helical" evidence="12">
    <location>
        <begin position="1915"/>
        <end position="1936"/>
    </location>
</feature>
<feature type="domain" description="Cadherin" evidence="13">
    <location>
        <begin position="367"/>
        <end position="469"/>
    </location>
</feature>
<evidence type="ECO:0000256" key="5">
    <source>
        <dbReference type="ARBA" id="ARBA00022737"/>
    </source>
</evidence>
<dbReference type="Gene3D" id="2.60.40.60">
    <property type="entry name" value="Cadherins"/>
    <property type="match status" value="16"/>
</dbReference>
<keyword evidence="2" id="KW-0245">EGF-like domain</keyword>
<feature type="compositionally biased region" description="Low complexity" evidence="11">
    <location>
        <begin position="1987"/>
        <end position="1998"/>
    </location>
</feature>
<evidence type="ECO:0000256" key="6">
    <source>
        <dbReference type="ARBA" id="ARBA00022837"/>
    </source>
</evidence>
<keyword evidence="6 10" id="KW-0106">Calcium</keyword>
<keyword evidence="3 12" id="KW-0812">Transmembrane</keyword>
<evidence type="ECO:0000256" key="7">
    <source>
        <dbReference type="ARBA" id="ARBA00022989"/>
    </source>
</evidence>
<evidence type="ECO:0000256" key="11">
    <source>
        <dbReference type="SAM" id="MobiDB-lite"/>
    </source>
</evidence>
<dbReference type="SUPFAM" id="SSF49313">
    <property type="entry name" value="Cadherin-like"/>
    <property type="match status" value="17"/>
</dbReference>
<feature type="domain" description="Cadherin" evidence="13">
    <location>
        <begin position="477"/>
        <end position="574"/>
    </location>
</feature>
<feature type="domain" description="Cadherin" evidence="13">
    <location>
        <begin position="1702"/>
        <end position="1802"/>
    </location>
</feature>
<evidence type="ECO:0000256" key="4">
    <source>
        <dbReference type="ARBA" id="ARBA00022729"/>
    </source>
</evidence>
<dbReference type="InterPro" id="IPR002126">
    <property type="entry name" value="Cadherin-like_dom"/>
</dbReference>
<evidence type="ECO:0000313" key="15">
    <source>
        <dbReference type="WBParaSite" id="Csp11.Scaffold630.g18001.t2"/>
    </source>
</evidence>
<dbReference type="FunFam" id="2.60.40.60:FF:000013">
    <property type="entry name" value="Cadherin EGF LAG seven-pass G-type receptor"/>
    <property type="match status" value="1"/>
</dbReference>
<evidence type="ECO:0000256" key="9">
    <source>
        <dbReference type="ARBA" id="ARBA00023157"/>
    </source>
</evidence>
<sequence>MQRKDEYLSIDSMSGTVCIQKRFDFEKESSYQTTVVATNSNSETSTSLISIRLKDVNDNWPVFYPNEYHLTIREGPKPSEPLLVVSASDLDSGQFGEISYQILSESSLFSINSMTGEVFAKKDLTLGRFHLVVTAKDGGGQSSENPANIHITVIDRTTKTPEFSRSKYEIKTTEDILPGIAIGSVAAISEGRIRYSIYSGDPDHSFSIDEATGKIYVTRYLDADVHDTVLLNIQATMEGGMSNQTQVLISIDDHNDNAPIFSNGLVEISIREDTIPRDPFYVVKAIDKDKKKNGEVKYSIISSHPGSSIEIDPFSGQLSSSSEFDYESIRSYKLRIKAQDLGIPPRSSNMTLFVHITDVNDNSPKFDKSSYFMEIQENSPPKSVVGRVGASDLDSQEAGQVSYRITNGSEYFGIDEKLGTIYTKKSLDRETISHIDVSIVAEDKGTPPRTSSVQARITVLDTNDNPPSCLSITPIVVPSGSPISTSIGTIVAGDPDKGLNGSVLYRAQLQSNLFLVKANGDVYLRRPLNASDDQHQRLSVIVSDQGTPRKSVVCHVSIRIAQGSSDIVLKEPIQRYLEIPPGCEGKCRLAEFNASGVVTWQIQSSEVSNHFAIREGVLSMVSLPTHRPPYSLVIVLSDRNDRQKTIQLRIVATGQENELLRIPDTSSIGTKIGRLGEKDASLFYKPQNGSCPLELDQTGGVLYLAEGVRGKENNFSCFFEKFNTTDGSVDEMRVDLEVSRSKSDRPQFDTQHLTVHIREDTPTGSIITTVNATANDDSSTPISYRFPSQIDSFAVDQFTGDISLVEPLHWHVKSKYHLIVEAFTTGTGTTLLVTVEVEDINDHSPFIVSQPTVLLPSSFRKGDIVHRVVGIDMDQNPMISYSIQNYSEPVEALRINNETGEITVVGGTPLPETITVRAEDAEDPTKYDEQKVLIKTFNTSRQHWHHFENQKDTVVLPRGTPKDTVVMEYPEGARLKLIPGSPHFELKGSTVILTSIPPPGTHRFTVVAQKEEDLLDWTTLEITVPPVVTDPPKISSTSCGVVTVEENVSLKDFKRIMATGMTEKSRFRFQGTSTPFSIDPETGYISTSPLDREAAQEHLLVVILQDSGRNDSCTVRVTVADQNDNKPVFMEVPQEITVNESSQIGDVLWRLSASDMDIGLNGKLSFELLEDPSRSLDVVPETGALVLRRKPSKSQWKIRIRVIDHGSPRLEAEREIDMLSHAPDTLPTPLEFSRQTYLSTIDEGLPRGQFVSKLETSEEVSGITYSIIEGNLDSAFSIDQNGVVRTNVELDKEIVERYNLKVIGLVPKGSQVTTRLDVRVSNLNDNVPSFPGIKPRRVAENLRVGSYVATVTARDVDGLGLLQYSILDQGAFEIDRFTGVIHLKEGLDFEKEKEHTIRLRVTDGSFDSYANLTVFVSDINDNAPEFSKPFYNSSSIFRISDGGALSMKVLPPSGERYLITVTASDDGIPSLSTSVPVSVVIGEVAPTEKPVFERQELRFEIQENSKIGLQIGNLSGETREFLYRIPDPEASKIFSVDQFGRLFVAGPIDRETKEFWEFHVEIDNEMVVGQKTSCKCHVAVLDENDNSPEFESTVFPMSLKDSMVHGQTIGQVSARDADAEENGRVSYRILSGNDLNIVTVNPDTGSVQLNEWNDDQLVQYPQGSWYILVEARDHGHPYRSSIARIQMSLKMSSWSGSAPFFVLPVYEIHVMEDTPIGTMIQRVRASNRLGVENKGLLYSLKEHQGKLSIDVKTGEITLKTHLDWESEPLLSMYLSVSDGNGRSAVVPLKILVEPVDEFSPVFTKSSYTLQIPISTSAGESVGQMQAIDEDGGVHGVVKYRIPDRQSTVSIEENTGIIRLSKSLSSRRNLTIEQITVIAYSSPSRTTKTTVYLEIGPFDVQPTLPKLLLHSKPVQIAAASLILLLLLLIVVICVCMCKTRRKEKKKEGIRREEDRKPSIPKPILQKQVYSVKTGEIRTLSGDIHHQPTHSMTSSVSTSSDPLRMVRGSSRSQMDSGIDPDNVSINSSVTDYLVSLGVNANPIPPRIRPNTTYDSLMNEYIYARVEDVLPPGPISLTTPNQHSLLRQPLSTASRRTVPIVPSFEPLTEIFNEIVEMRKKNDEGQRKEYVQVEI</sequence>
<evidence type="ECO:0000256" key="8">
    <source>
        <dbReference type="ARBA" id="ARBA00023136"/>
    </source>
</evidence>
<dbReference type="PROSITE" id="PS00232">
    <property type="entry name" value="CADHERIN_1"/>
    <property type="match status" value="7"/>
</dbReference>
<dbReference type="PRINTS" id="PR00205">
    <property type="entry name" value="CADHERIN"/>
</dbReference>
<feature type="domain" description="Cadherin" evidence="13">
    <location>
        <begin position="164"/>
        <end position="261"/>
    </location>
</feature>
<keyword evidence="7 12" id="KW-1133">Transmembrane helix</keyword>
<evidence type="ECO:0000256" key="3">
    <source>
        <dbReference type="ARBA" id="ARBA00022692"/>
    </source>
</evidence>
<evidence type="ECO:0000256" key="2">
    <source>
        <dbReference type="ARBA" id="ARBA00022536"/>
    </source>
</evidence>
<dbReference type="eggNOG" id="KOG3594">
    <property type="taxonomic scope" value="Eukaryota"/>
</dbReference>
<keyword evidence="14" id="KW-1185">Reference proteome</keyword>
<dbReference type="Proteomes" id="UP000095282">
    <property type="component" value="Unplaced"/>
</dbReference>
<evidence type="ECO:0000256" key="10">
    <source>
        <dbReference type="PROSITE-ProRule" id="PRU00043"/>
    </source>
</evidence>
<feature type="domain" description="Cadherin" evidence="13">
    <location>
        <begin position="1591"/>
        <end position="1701"/>
    </location>
</feature>
<dbReference type="GO" id="GO:0030855">
    <property type="term" value="P:epithelial cell differentiation"/>
    <property type="evidence" value="ECO:0007669"/>
    <property type="project" value="UniProtKB-ARBA"/>
</dbReference>